<dbReference type="Proteomes" id="UP000790787">
    <property type="component" value="Chromosome 15"/>
</dbReference>
<organism evidence="6 7">
    <name type="scientific">Nicotiana tabacum</name>
    <name type="common">Common tobacco</name>
    <dbReference type="NCBI Taxonomy" id="4097"/>
    <lineage>
        <taxon>Eukaryota</taxon>
        <taxon>Viridiplantae</taxon>
        <taxon>Streptophyta</taxon>
        <taxon>Embryophyta</taxon>
        <taxon>Tracheophyta</taxon>
        <taxon>Spermatophyta</taxon>
        <taxon>Magnoliopsida</taxon>
        <taxon>eudicotyledons</taxon>
        <taxon>Gunneridae</taxon>
        <taxon>Pentapetalae</taxon>
        <taxon>asterids</taxon>
        <taxon>lamiids</taxon>
        <taxon>Solanales</taxon>
        <taxon>Solanaceae</taxon>
        <taxon>Nicotianoideae</taxon>
        <taxon>Nicotianeae</taxon>
        <taxon>Nicotiana</taxon>
    </lineage>
</organism>
<dbReference type="GO" id="GO:0005634">
    <property type="term" value="C:nucleus"/>
    <property type="evidence" value="ECO:0007669"/>
    <property type="project" value="UniProtKB-SubCell"/>
</dbReference>
<comment type="subcellular location">
    <subcellularLocation>
        <location evidence="1">Nucleus</location>
    </subcellularLocation>
</comment>
<dbReference type="AlphaFoldDB" id="A0A1S4A8R8"/>
<reference evidence="6" key="1">
    <citation type="journal article" date="2014" name="Nat. Commun.">
        <title>The tobacco genome sequence and its comparison with those of tomato and potato.</title>
        <authorList>
            <person name="Sierro N."/>
            <person name="Battey J.N."/>
            <person name="Ouadi S."/>
            <person name="Bakaher N."/>
            <person name="Bovet L."/>
            <person name="Willig A."/>
            <person name="Goepfert S."/>
            <person name="Peitsch M.C."/>
            <person name="Ivanov N.V."/>
        </authorList>
    </citation>
    <scope>NUCLEOTIDE SEQUENCE [LARGE SCALE GENOMIC DNA]</scope>
</reference>
<reference evidence="7" key="2">
    <citation type="submission" date="2025-08" db="UniProtKB">
        <authorList>
            <consortium name="RefSeq"/>
        </authorList>
    </citation>
    <scope>IDENTIFICATION</scope>
</reference>
<keyword evidence="5" id="KW-0539">Nucleus</keyword>
<evidence type="ECO:0000256" key="4">
    <source>
        <dbReference type="ARBA" id="ARBA00023163"/>
    </source>
</evidence>
<dbReference type="STRING" id="4097.A0A1S4A8R8"/>
<dbReference type="GeneID" id="107794993"/>
<name>A0A1S4A8R8_TOBAC</name>
<evidence type="ECO:0000256" key="3">
    <source>
        <dbReference type="ARBA" id="ARBA00023125"/>
    </source>
</evidence>
<dbReference type="RefSeq" id="XP_016473035.1">
    <property type="nucleotide sequence ID" value="XM_016617549.1"/>
</dbReference>
<keyword evidence="3" id="KW-0238">DNA-binding</keyword>
<dbReference type="Pfam" id="PF02362">
    <property type="entry name" value="B3"/>
    <property type="match status" value="3"/>
</dbReference>
<dbReference type="PANTHER" id="PTHR31674">
    <property type="entry name" value="B3 DOMAIN-CONTAINING PROTEIN REM-LIKE 3-RELATED"/>
    <property type="match status" value="1"/>
</dbReference>
<evidence type="ECO:0000256" key="5">
    <source>
        <dbReference type="ARBA" id="ARBA00023242"/>
    </source>
</evidence>
<gene>
    <name evidence="7" type="primary">LOC107794993</name>
</gene>
<dbReference type="InterPro" id="IPR003340">
    <property type="entry name" value="B3_DNA-bd"/>
</dbReference>
<dbReference type="CDD" id="cd10017">
    <property type="entry name" value="B3_DNA"/>
    <property type="match status" value="3"/>
</dbReference>
<proteinExistence type="predicted"/>
<keyword evidence="2" id="KW-0805">Transcription regulation</keyword>
<dbReference type="SMART" id="SM01019">
    <property type="entry name" value="B3"/>
    <property type="match status" value="3"/>
</dbReference>
<dbReference type="GO" id="GO:0003677">
    <property type="term" value="F:DNA binding"/>
    <property type="evidence" value="ECO:0007669"/>
    <property type="project" value="UniProtKB-KW"/>
</dbReference>
<keyword evidence="6" id="KW-1185">Reference proteome</keyword>
<dbReference type="PaxDb" id="4097-A0A1S4A8R8"/>
<dbReference type="PROSITE" id="PS50863">
    <property type="entry name" value="B3"/>
    <property type="match status" value="3"/>
</dbReference>
<sequence>MKIPPVKPHFFKPIQPGFKQGLKIPKGFLKYLKDHDHNEHATLRRDGKKWLVKLNGRRLEEGWEKFAEEHDLQLGDLLVFKHEGNMEFEVIIFDSSHCDREYAEYLQEEEDIVEGACKKFELKDGFPHAEGATHNPFGQSHFECTVRSYYLTNGYLRVPSRFASKNGLTYKKCDLIIRDERQRSWNLKLYTSCHHVYIGGRWAKFHAANDLKVGDRIMFEVVTNGERPIWKFHVKPNPSIKSSSKAFPYAEAATHKPFGHSHLDSRHCNREYVEYLQEEEEAASDAVEGTSKEFELKDEPNPSVKSSSKAFPHVEAAIHKPFGHFVCTIRPYCLTYSYLILPTQFALTNGLINKKCDLIIRDEWQRSWNLMLRPFGTSVCIRGGWRNFRDTHCLKEGDQIMFEVVTDGTKPVWKFHGVAGKEVVSCMMFWVLFLGHWNNKGVICSCILISLKISRGLLTSKNCCTKGSI</sequence>
<dbReference type="SMR" id="A0A1S4A8R8"/>
<accession>A0A1S4A8R8</accession>
<dbReference type="SUPFAM" id="SSF101936">
    <property type="entry name" value="DNA-binding pseudobarrel domain"/>
    <property type="match status" value="3"/>
</dbReference>
<evidence type="ECO:0000313" key="7">
    <source>
        <dbReference type="RefSeq" id="XP_016473035.1"/>
    </source>
</evidence>
<protein>
    <submittedName>
        <fullName evidence="7">B3 domain-containing protein REM5 isoform X1</fullName>
    </submittedName>
</protein>
<evidence type="ECO:0000313" key="6">
    <source>
        <dbReference type="Proteomes" id="UP000790787"/>
    </source>
</evidence>
<dbReference type="InterPro" id="IPR039218">
    <property type="entry name" value="REM_fam"/>
</dbReference>
<evidence type="ECO:0000256" key="1">
    <source>
        <dbReference type="ARBA" id="ARBA00004123"/>
    </source>
</evidence>
<dbReference type="OrthoDB" id="1109907at2759"/>
<keyword evidence="4" id="KW-0804">Transcription</keyword>
<dbReference type="Gene3D" id="2.40.330.10">
    <property type="entry name" value="DNA-binding pseudobarrel domain"/>
    <property type="match status" value="3"/>
</dbReference>
<dbReference type="InterPro" id="IPR015300">
    <property type="entry name" value="DNA-bd_pseudobarrel_sf"/>
</dbReference>
<dbReference type="PANTHER" id="PTHR31674:SF97">
    <property type="entry name" value="B3 DOMAIN-CONTAINING PROTEIN REM10-LIKE"/>
    <property type="match status" value="1"/>
</dbReference>
<dbReference type="KEGG" id="nta:107794993"/>
<evidence type="ECO:0000256" key="2">
    <source>
        <dbReference type="ARBA" id="ARBA00023015"/>
    </source>
</evidence>